<dbReference type="SUPFAM" id="SSF55455">
    <property type="entry name" value="SRF-like"/>
    <property type="match status" value="1"/>
</dbReference>
<evidence type="ECO:0000256" key="1">
    <source>
        <dbReference type="ARBA" id="ARBA00004123"/>
    </source>
</evidence>
<reference evidence="10" key="1">
    <citation type="submission" date="2024-07" db="EMBL/GenBank/DDBJ databases">
        <title>Two chromosome-level genome assemblies of Korean endemic species Abeliophyllum distichum and Forsythia ovata (Oleaceae).</title>
        <authorList>
            <person name="Jang H."/>
        </authorList>
    </citation>
    <scope>NUCLEOTIDE SEQUENCE [LARGE SCALE GENOMIC DNA]</scope>
</reference>
<dbReference type="GO" id="GO:0003677">
    <property type="term" value="F:DNA binding"/>
    <property type="evidence" value="ECO:0007669"/>
    <property type="project" value="UniProtKB-KW"/>
</dbReference>
<dbReference type="GO" id="GO:0005634">
    <property type="term" value="C:nucleus"/>
    <property type="evidence" value="ECO:0007669"/>
    <property type="project" value="UniProtKB-SubCell"/>
</dbReference>
<dbReference type="PROSITE" id="PS51297">
    <property type="entry name" value="K_BOX"/>
    <property type="match status" value="1"/>
</dbReference>
<dbReference type="PROSITE" id="PS50066">
    <property type="entry name" value="MADS_BOX_2"/>
    <property type="match status" value="1"/>
</dbReference>
<dbReference type="PANTHER" id="PTHR48019">
    <property type="entry name" value="SERUM RESPONSE FACTOR HOMOLOG"/>
    <property type="match status" value="1"/>
</dbReference>
<keyword evidence="5" id="KW-0539">Nucleus</keyword>
<dbReference type="Gene3D" id="3.40.1810.10">
    <property type="entry name" value="Transcription factor, MADS-box"/>
    <property type="match status" value="1"/>
</dbReference>
<evidence type="ECO:0000256" key="5">
    <source>
        <dbReference type="ARBA" id="ARBA00023242"/>
    </source>
</evidence>
<evidence type="ECO:0000256" key="3">
    <source>
        <dbReference type="ARBA" id="ARBA00023125"/>
    </source>
</evidence>
<protein>
    <submittedName>
        <fullName evidence="9">MADS-box protein SVP</fullName>
    </submittedName>
</protein>
<evidence type="ECO:0000256" key="2">
    <source>
        <dbReference type="ARBA" id="ARBA00023015"/>
    </source>
</evidence>
<sequence>MVRQKIQIKKIENLTARQVTFSKRRRGLFKKAQELSTLCDAEIALIIFSATGKLFDFSSSSMKKLIERYNQQPESRDNLCQSSEWENNNHAMLSKELVDKTRELRQLNGEELQGLCLDDLVRLEKMVEGGLGRVVKTKSDKFIKDISTLKKKEVELREENAWLKQQAAAANSEGRRNGNEQGNSSDHSVTCPSSSDTSLKLGALWTFFGARKTTLVAEFAKKKEDRDPSSLAESETEPITELLRELGSLVMGVEAPPWIELRAVSVVVVVILGIGVNEAAKRAVGGESSKRIISREIKWVKFGTGNFWGGLIIISCFAASFERWGCERLPAMLELREVVDCEKLPAVKGCRFCTLWRRR</sequence>
<evidence type="ECO:0000313" key="9">
    <source>
        <dbReference type="EMBL" id="KAL2490940.1"/>
    </source>
</evidence>
<dbReference type="PRINTS" id="PR00404">
    <property type="entry name" value="MADSDOMAIN"/>
</dbReference>
<evidence type="ECO:0000256" key="4">
    <source>
        <dbReference type="ARBA" id="ARBA00023163"/>
    </source>
</evidence>
<feature type="compositionally biased region" description="Polar residues" evidence="6">
    <location>
        <begin position="179"/>
        <end position="192"/>
    </location>
</feature>
<comment type="caution">
    <text evidence="9">The sequence shown here is derived from an EMBL/GenBank/DDBJ whole genome shotgun (WGS) entry which is preliminary data.</text>
</comment>
<evidence type="ECO:0000259" key="8">
    <source>
        <dbReference type="PROSITE" id="PS51297"/>
    </source>
</evidence>
<dbReference type="Pfam" id="PF00319">
    <property type="entry name" value="SRF-TF"/>
    <property type="match status" value="1"/>
</dbReference>
<dbReference type="InterPro" id="IPR050142">
    <property type="entry name" value="MADS-box/MEF2_TF"/>
</dbReference>
<dbReference type="EMBL" id="JBFOLK010000008">
    <property type="protein sequence ID" value="KAL2490940.1"/>
    <property type="molecule type" value="Genomic_DNA"/>
</dbReference>
<keyword evidence="4" id="KW-0804">Transcription</keyword>
<dbReference type="SMART" id="SM00432">
    <property type="entry name" value="MADS"/>
    <property type="match status" value="1"/>
</dbReference>
<dbReference type="AlphaFoldDB" id="A0ABD1RR99"/>
<evidence type="ECO:0000256" key="6">
    <source>
        <dbReference type="SAM" id="MobiDB-lite"/>
    </source>
</evidence>
<feature type="region of interest" description="Disordered" evidence="6">
    <location>
        <begin position="165"/>
        <end position="192"/>
    </location>
</feature>
<dbReference type="InterPro" id="IPR033896">
    <property type="entry name" value="MEF2-like_N"/>
</dbReference>
<feature type="domain" description="K-box" evidence="8">
    <location>
        <begin position="83"/>
        <end position="173"/>
    </location>
</feature>
<dbReference type="PROSITE" id="PS00350">
    <property type="entry name" value="MADS_BOX_1"/>
    <property type="match status" value="1"/>
</dbReference>
<keyword evidence="10" id="KW-1185">Reference proteome</keyword>
<organism evidence="9 10">
    <name type="scientific">Abeliophyllum distichum</name>
    <dbReference type="NCBI Taxonomy" id="126358"/>
    <lineage>
        <taxon>Eukaryota</taxon>
        <taxon>Viridiplantae</taxon>
        <taxon>Streptophyta</taxon>
        <taxon>Embryophyta</taxon>
        <taxon>Tracheophyta</taxon>
        <taxon>Spermatophyta</taxon>
        <taxon>Magnoliopsida</taxon>
        <taxon>eudicotyledons</taxon>
        <taxon>Gunneridae</taxon>
        <taxon>Pentapetalae</taxon>
        <taxon>asterids</taxon>
        <taxon>lamiids</taxon>
        <taxon>Lamiales</taxon>
        <taxon>Oleaceae</taxon>
        <taxon>Forsythieae</taxon>
        <taxon>Abeliophyllum</taxon>
    </lineage>
</organism>
<keyword evidence="3" id="KW-0238">DNA-binding</keyword>
<dbReference type="InterPro" id="IPR036879">
    <property type="entry name" value="TF_MADSbox_sf"/>
</dbReference>
<gene>
    <name evidence="9" type="ORF">Adt_26568</name>
</gene>
<dbReference type="Pfam" id="PF01486">
    <property type="entry name" value="K-box"/>
    <property type="match status" value="1"/>
</dbReference>
<dbReference type="FunFam" id="3.40.1810.10:FF:000007">
    <property type="entry name" value="Transcription factor, MADS-box"/>
    <property type="match status" value="1"/>
</dbReference>
<dbReference type="InterPro" id="IPR002487">
    <property type="entry name" value="TF_Kbox"/>
</dbReference>
<evidence type="ECO:0000259" key="7">
    <source>
        <dbReference type="PROSITE" id="PS50066"/>
    </source>
</evidence>
<name>A0ABD1RR99_9LAMI</name>
<dbReference type="Proteomes" id="UP001604336">
    <property type="component" value="Unassembled WGS sequence"/>
</dbReference>
<comment type="subcellular location">
    <subcellularLocation>
        <location evidence="1">Nucleus</location>
    </subcellularLocation>
</comment>
<dbReference type="InterPro" id="IPR002100">
    <property type="entry name" value="TF_MADSbox"/>
</dbReference>
<feature type="domain" description="MADS-box" evidence="7">
    <location>
        <begin position="1"/>
        <end position="61"/>
    </location>
</feature>
<evidence type="ECO:0000313" key="10">
    <source>
        <dbReference type="Proteomes" id="UP001604336"/>
    </source>
</evidence>
<keyword evidence="2" id="KW-0805">Transcription regulation</keyword>
<accession>A0ABD1RR99</accession>
<proteinExistence type="predicted"/>
<dbReference type="CDD" id="cd00265">
    <property type="entry name" value="MADS_MEF2_like"/>
    <property type="match status" value="1"/>
</dbReference>